<comment type="pathway">
    <text evidence="4">Protein modification; protein ubiquitination.</text>
</comment>
<evidence type="ECO:0000256" key="14">
    <source>
        <dbReference type="ARBA" id="ARBA00023204"/>
    </source>
</evidence>
<keyword evidence="6" id="KW-0963">Cytoplasm</keyword>
<feature type="domain" description="RING-type" evidence="18">
    <location>
        <begin position="230"/>
        <end position="274"/>
    </location>
</feature>
<evidence type="ECO:0000313" key="20">
    <source>
        <dbReference type="Proteomes" id="UP000747542"/>
    </source>
</evidence>
<comment type="caution">
    <text evidence="19">The sequence shown here is derived from an EMBL/GenBank/DDBJ whole genome shotgun (WGS) entry which is preliminary data.</text>
</comment>
<keyword evidence="9" id="KW-0677">Repeat</keyword>
<dbReference type="GO" id="GO:0016567">
    <property type="term" value="P:protein ubiquitination"/>
    <property type="evidence" value="ECO:0007669"/>
    <property type="project" value="InterPro"/>
</dbReference>
<evidence type="ECO:0000259" key="18">
    <source>
        <dbReference type="PROSITE" id="PS50089"/>
    </source>
</evidence>
<name>A0A8J5K5N3_HOMAM</name>
<comment type="subcellular location">
    <subcellularLocation>
        <location evidence="3">Cytoplasm</location>
    </subcellularLocation>
    <subcellularLocation>
        <location evidence="2">Nucleus</location>
        <location evidence="2">PML body</location>
    </subcellularLocation>
</comment>
<dbReference type="Gene3D" id="2.130.10.10">
    <property type="entry name" value="YVTN repeat-like/Quinoprotein amine dehydrogenase"/>
    <property type="match status" value="1"/>
</dbReference>
<dbReference type="Proteomes" id="UP000747542">
    <property type="component" value="Unassembled WGS sequence"/>
</dbReference>
<keyword evidence="15" id="KW-0539">Nucleus</keyword>
<accession>A0A8J5K5N3</accession>
<evidence type="ECO:0000256" key="8">
    <source>
        <dbReference type="ARBA" id="ARBA00022679"/>
    </source>
</evidence>
<keyword evidence="8" id="KW-0808">Transferase</keyword>
<dbReference type="PROSITE" id="PS50089">
    <property type="entry name" value="ZF_RING_2"/>
    <property type="match status" value="1"/>
</dbReference>
<dbReference type="SUPFAM" id="SSF57850">
    <property type="entry name" value="RING/U-box"/>
    <property type="match status" value="1"/>
</dbReference>
<evidence type="ECO:0000256" key="7">
    <source>
        <dbReference type="ARBA" id="ARBA00022574"/>
    </source>
</evidence>
<dbReference type="SMART" id="SM00184">
    <property type="entry name" value="RING"/>
    <property type="match status" value="1"/>
</dbReference>
<dbReference type="InterPro" id="IPR001680">
    <property type="entry name" value="WD40_rpt"/>
</dbReference>
<evidence type="ECO:0000256" key="6">
    <source>
        <dbReference type="ARBA" id="ARBA00022490"/>
    </source>
</evidence>
<evidence type="ECO:0000256" key="5">
    <source>
        <dbReference type="ARBA" id="ARBA00012483"/>
    </source>
</evidence>
<dbReference type="Gene3D" id="3.30.40.10">
    <property type="entry name" value="Zinc/RING finger domain, C3HC4 (zinc finger)"/>
    <property type="match status" value="1"/>
</dbReference>
<evidence type="ECO:0000256" key="11">
    <source>
        <dbReference type="ARBA" id="ARBA00022771"/>
    </source>
</evidence>
<evidence type="ECO:0000256" key="16">
    <source>
        <dbReference type="PROSITE-ProRule" id="PRU00175"/>
    </source>
</evidence>
<keyword evidence="7" id="KW-0853">WD repeat</keyword>
<evidence type="ECO:0000256" key="2">
    <source>
        <dbReference type="ARBA" id="ARBA00004322"/>
    </source>
</evidence>
<dbReference type="InterPro" id="IPR013083">
    <property type="entry name" value="Znf_RING/FYVE/PHD"/>
</dbReference>
<keyword evidence="11 16" id="KW-0479">Metal-binding</keyword>
<keyword evidence="13" id="KW-0862">Zinc</keyword>
<evidence type="ECO:0000256" key="10">
    <source>
        <dbReference type="ARBA" id="ARBA00022763"/>
    </source>
</evidence>
<keyword evidence="14" id="KW-0234">DNA repair</keyword>
<dbReference type="CDD" id="cd16450">
    <property type="entry name" value="mRING-C3HGC3_RFWD3"/>
    <property type="match status" value="1"/>
</dbReference>
<dbReference type="GO" id="GO:0016605">
    <property type="term" value="C:PML body"/>
    <property type="evidence" value="ECO:0007669"/>
    <property type="project" value="UniProtKB-SubCell"/>
</dbReference>
<evidence type="ECO:0000313" key="19">
    <source>
        <dbReference type="EMBL" id="KAG7165429.1"/>
    </source>
</evidence>
<reference evidence="19" key="1">
    <citation type="journal article" date="2021" name="Sci. Adv.">
        <title>The American lobster genome reveals insights on longevity, neural, and immune adaptations.</title>
        <authorList>
            <person name="Polinski J.M."/>
            <person name="Zimin A.V."/>
            <person name="Clark K.F."/>
            <person name="Kohn A.B."/>
            <person name="Sadowski N."/>
            <person name="Timp W."/>
            <person name="Ptitsyn A."/>
            <person name="Khanna P."/>
            <person name="Romanova D.Y."/>
            <person name="Williams P."/>
            <person name="Greenwood S.J."/>
            <person name="Moroz L.L."/>
            <person name="Walt D.R."/>
            <person name="Bodnar A.G."/>
        </authorList>
    </citation>
    <scope>NUCLEOTIDE SEQUENCE</scope>
    <source>
        <strain evidence="19">GMGI-L3</strain>
    </source>
</reference>
<comment type="catalytic activity">
    <reaction evidence="1">
        <text>S-ubiquitinyl-[E2 ubiquitin-conjugating enzyme]-L-cysteine + [acceptor protein]-L-lysine = [E2 ubiquitin-conjugating enzyme]-L-cysteine + N(6)-ubiquitinyl-[acceptor protein]-L-lysine.</text>
        <dbReference type="EC" id="2.3.2.27"/>
    </reaction>
</comment>
<dbReference type="InterPro" id="IPR037381">
    <property type="entry name" value="RFWD3"/>
</dbReference>
<dbReference type="SUPFAM" id="SSF50978">
    <property type="entry name" value="WD40 repeat-like"/>
    <property type="match status" value="1"/>
</dbReference>
<sequence>MARQAPWTHNNMNIDVIDIASDNVNIDLVDIGSDNVNIDLVDIGSDNVNIDLVDIGSDSTDEVTVIVEETSGNANENKMKKLESSLSPILGERRTQDSSIGLHIGAEARGSRGAMSLVIIDDDSESPSEEQSMSFELIRTPPDLRIEMPEEPPDISSAHPSQSTAPSLEPQLAGPAQVQETNVASAEARQPQEPPPASEPNIQAGPSHQVTPEKAKPAPSPQSDEDGQICPICFEPWSNSGDHHLSSLKCGHLFGYSCIDRWVKGKGARCPQCNGKAMKKDIRVLYANALTALDTSERDRVMKDLQAERKLRKKLEFEHTKTKLSFNLQMQELTKLHEELRLLKNTTALNSCSMGVTLSQSGGGNSQREMRLVMHSIFEISKDGGCRVMVFNDWLKMLLLSMPSQVAMFPGYGVKKLNMTDMKTDRFVPLHQKQIRDLAFNPAKNDLLLSVGMDKKVKLTNMSSNALVVSYTAESPLWCCCWNTDDANQFYVGTARGRVVQYDTRNTAGPHRTITVVGLGPVVSMCYVSSKSNANCNFNTPGLIVARLQSCYFVELKDDTTRDHQLPLEGPFTSVSLEEKTKHILVSCRPCQKYPHARHLFCALEKVNSINDDGFMSHSFTANIVFELRGGTTQRVLSRSCIISSPDGDNIACAGDESTQSTCLWDLSSGKPVQQLKGMDTVIDILPVKSHENVYLSLLTEKTVKFYMWADQL</sequence>
<evidence type="ECO:0000256" key="13">
    <source>
        <dbReference type="ARBA" id="ARBA00022833"/>
    </source>
</evidence>
<dbReference type="PANTHER" id="PTHR16047">
    <property type="entry name" value="RFWD3 PROTEIN"/>
    <property type="match status" value="1"/>
</dbReference>
<dbReference type="Pfam" id="PF23419">
    <property type="entry name" value="WD40_RFWD3"/>
    <property type="match status" value="1"/>
</dbReference>
<gene>
    <name evidence="19" type="primary">Rfwd3-L</name>
    <name evidence="19" type="ORF">Hamer_G007261</name>
</gene>
<proteinExistence type="predicted"/>
<dbReference type="EC" id="2.3.2.27" evidence="5"/>
<keyword evidence="11 16" id="KW-0863">Zinc-finger</keyword>
<dbReference type="InterPro" id="IPR015943">
    <property type="entry name" value="WD40/YVTN_repeat-like_dom_sf"/>
</dbReference>
<organism evidence="19 20">
    <name type="scientific">Homarus americanus</name>
    <name type="common">American lobster</name>
    <dbReference type="NCBI Taxonomy" id="6706"/>
    <lineage>
        <taxon>Eukaryota</taxon>
        <taxon>Metazoa</taxon>
        <taxon>Ecdysozoa</taxon>
        <taxon>Arthropoda</taxon>
        <taxon>Crustacea</taxon>
        <taxon>Multicrustacea</taxon>
        <taxon>Malacostraca</taxon>
        <taxon>Eumalacostraca</taxon>
        <taxon>Eucarida</taxon>
        <taxon>Decapoda</taxon>
        <taxon>Pleocyemata</taxon>
        <taxon>Astacidea</taxon>
        <taxon>Nephropoidea</taxon>
        <taxon>Nephropidae</taxon>
        <taxon>Homarus</taxon>
    </lineage>
</organism>
<dbReference type="GO" id="GO:0036297">
    <property type="term" value="P:interstrand cross-link repair"/>
    <property type="evidence" value="ECO:0007669"/>
    <property type="project" value="InterPro"/>
</dbReference>
<feature type="region of interest" description="Disordered" evidence="17">
    <location>
        <begin position="139"/>
        <end position="227"/>
    </location>
</feature>
<dbReference type="GO" id="GO:0005737">
    <property type="term" value="C:cytoplasm"/>
    <property type="evidence" value="ECO:0007669"/>
    <property type="project" value="UniProtKB-SubCell"/>
</dbReference>
<evidence type="ECO:0000256" key="4">
    <source>
        <dbReference type="ARBA" id="ARBA00004906"/>
    </source>
</evidence>
<dbReference type="PANTHER" id="PTHR16047:SF7">
    <property type="entry name" value="E3 UBIQUITIN-PROTEIN LIGASE RFWD3"/>
    <property type="match status" value="1"/>
</dbReference>
<keyword evidence="20" id="KW-1185">Reference proteome</keyword>
<dbReference type="InterPro" id="IPR036322">
    <property type="entry name" value="WD40_repeat_dom_sf"/>
</dbReference>
<dbReference type="GO" id="GO:0061630">
    <property type="term" value="F:ubiquitin protein ligase activity"/>
    <property type="evidence" value="ECO:0007669"/>
    <property type="project" value="UniProtKB-EC"/>
</dbReference>
<dbReference type="GO" id="GO:0008270">
    <property type="term" value="F:zinc ion binding"/>
    <property type="evidence" value="ECO:0007669"/>
    <property type="project" value="UniProtKB-KW"/>
</dbReference>
<evidence type="ECO:0000256" key="1">
    <source>
        <dbReference type="ARBA" id="ARBA00000900"/>
    </source>
</evidence>
<evidence type="ECO:0000256" key="12">
    <source>
        <dbReference type="ARBA" id="ARBA00022786"/>
    </source>
</evidence>
<protein>
    <recommendedName>
        <fullName evidence="5">RING-type E3 ubiquitin transferase</fullName>
        <ecNumber evidence="5">2.3.2.27</ecNumber>
    </recommendedName>
</protein>
<dbReference type="SMART" id="SM00320">
    <property type="entry name" value="WD40"/>
    <property type="match status" value="3"/>
</dbReference>
<evidence type="ECO:0000256" key="9">
    <source>
        <dbReference type="ARBA" id="ARBA00022737"/>
    </source>
</evidence>
<evidence type="ECO:0000256" key="3">
    <source>
        <dbReference type="ARBA" id="ARBA00004496"/>
    </source>
</evidence>
<evidence type="ECO:0000256" key="15">
    <source>
        <dbReference type="ARBA" id="ARBA00023242"/>
    </source>
</evidence>
<dbReference type="InterPro" id="IPR001841">
    <property type="entry name" value="Znf_RING"/>
</dbReference>
<dbReference type="InterPro" id="IPR056527">
    <property type="entry name" value="WD40_RFWD3"/>
</dbReference>
<keyword evidence="10" id="KW-0227">DNA damage</keyword>
<dbReference type="AlphaFoldDB" id="A0A8J5K5N3"/>
<dbReference type="EMBL" id="JAHLQT010024345">
    <property type="protein sequence ID" value="KAG7165429.1"/>
    <property type="molecule type" value="Genomic_DNA"/>
</dbReference>
<dbReference type="Pfam" id="PF13639">
    <property type="entry name" value="zf-RING_2"/>
    <property type="match status" value="1"/>
</dbReference>
<evidence type="ECO:0000256" key="17">
    <source>
        <dbReference type="SAM" id="MobiDB-lite"/>
    </source>
</evidence>
<keyword evidence="12" id="KW-0833">Ubl conjugation pathway</keyword>